<dbReference type="Gene3D" id="3.10.180.10">
    <property type="entry name" value="2,3-Dihydroxybiphenyl 1,2-Dioxygenase, domain 1"/>
    <property type="match status" value="1"/>
</dbReference>
<gene>
    <name evidence="2" type="ORF">OE229_08805</name>
</gene>
<dbReference type="Pfam" id="PF00903">
    <property type="entry name" value="Glyoxalase"/>
    <property type="match status" value="1"/>
</dbReference>
<dbReference type="PANTHER" id="PTHR35006">
    <property type="entry name" value="GLYOXALASE FAMILY PROTEIN (AFU_ORTHOLOGUE AFUA_5G14830)"/>
    <property type="match status" value="1"/>
</dbReference>
<dbReference type="InterPro" id="IPR029068">
    <property type="entry name" value="Glyas_Bleomycin-R_OHBP_Dase"/>
</dbReference>
<dbReference type="SUPFAM" id="SSF54593">
    <property type="entry name" value="Glyoxalase/Bleomycin resistance protein/Dihydroxybiphenyl dioxygenase"/>
    <property type="match status" value="1"/>
</dbReference>
<evidence type="ECO:0000313" key="3">
    <source>
        <dbReference type="Proteomes" id="UP001062223"/>
    </source>
</evidence>
<dbReference type="AlphaFoldDB" id="A0A9Q9PC03"/>
<feature type="domain" description="VOC" evidence="1">
    <location>
        <begin position="6"/>
        <end position="126"/>
    </location>
</feature>
<dbReference type="PANTHER" id="PTHR35006:SF2">
    <property type="entry name" value="GLYOXALASE FAMILY PROTEIN (AFU_ORTHOLOGUE AFUA_5G14830)"/>
    <property type="match status" value="1"/>
</dbReference>
<dbReference type="EMBL" id="CP106879">
    <property type="protein sequence ID" value="UYC82542.1"/>
    <property type="molecule type" value="Genomic_DNA"/>
</dbReference>
<sequence length="130" mass="14009">MPGRHLIHHLGVFASDFAASDAFYTAALAPLGIGAGYRTDAVAEFWQHGDDTPSVSLETARPPEATTRGLHLAFEAGSRSEVDAFHREAVAAGGVSRHEPRYWPEYHAYTAFVSDPDGNNVEALVKETGD</sequence>
<evidence type="ECO:0000313" key="2">
    <source>
        <dbReference type="EMBL" id="UYC82542.1"/>
    </source>
</evidence>
<dbReference type="InterPro" id="IPR004360">
    <property type="entry name" value="Glyas_Fos-R_dOase_dom"/>
</dbReference>
<dbReference type="CDD" id="cd07262">
    <property type="entry name" value="VOC_like"/>
    <property type="match status" value="1"/>
</dbReference>
<dbReference type="RefSeq" id="WP_262137491.1">
    <property type="nucleotide sequence ID" value="NZ_CP106879.1"/>
</dbReference>
<evidence type="ECO:0000259" key="1">
    <source>
        <dbReference type="PROSITE" id="PS51819"/>
    </source>
</evidence>
<protein>
    <submittedName>
        <fullName evidence="2">VOC family protein</fullName>
    </submittedName>
</protein>
<dbReference type="PROSITE" id="PS51819">
    <property type="entry name" value="VOC"/>
    <property type="match status" value="1"/>
</dbReference>
<proteinExistence type="predicted"/>
<reference evidence="2" key="1">
    <citation type="submission" date="2022-09" db="EMBL/GenBank/DDBJ databases">
        <title>Taxonomy of Curtobacterium flaccumfaciens.</title>
        <authorList>
            <person name="Osdaghi E."/>
            <person name="Taghavi S.M."/>
            <person name="Hamidizade M."/>
            <person name="Abachi H."/>
            <person name="Fazliarab A."/>
            <person name="Baeyen S."/>
            <person name="Portier P."/>
            <person name="Van Vaerenbergh J."/>
            <person name="Jacques M.-A."/>
        </authorList>
    </citation>
    <scope>NUCLEOTIDE SEQUENCE</scope>
    <source>
        <strain evidence="2">AGQB46</strain>
    </source>
</reference>
<dbReference type="InterPro" id="IPR037523">
    <property type="entry name" value="VOC_core"/>
</dbReference>
<name>A0A9Q9PC03_9MICO</name>
<dbReference type="Proteomes" id="UP001062223">
    <property type="component" value="Chromosome"/>
</dbReference>
<dbReference type="KEGG" id="cpoi:OE229_08805"/>
<accession>A0A9Q9PC03</accession>
<organism evidence="2 3">
    <name type="scientific">Curtobacterium poinsettiae</name>
    <dbReference type="NCBI Taxonomy" id="159612"/>
    <lineage>
        <taxon>Bacteria</taxon>
        <taxon>Bacillati</taxon>
        <taxon>Actinomycetota</taxon>
        <taxon>Actinomycetes</taxon>
        <taxon>Micrococcales</taxon>
        <taxon>Microbacteriaceae</taxon>
        <taxon>Curtobacterium</taxon>
    </lineage>
</organism>